<reference evidence="1" key="1">
    <citation type="submission" date="2014-09" db="EMBL/GenBank/DDBJ databases">
        <authorList>
            <person name="Magalhaes I.L.F."/>
            <person name="Oliveira U."/>
            <person name="Santos F.R."/>
            <person name="Vidigal T.H.D.A."/>
            <person name="Brescovit A.D."/>
            <person name="Santos A.J."/>
        </authorList>
    </citation>
    <scope>NUCLEOTIDE SEQUENCE</scope>
    <source>
        <tissue evidence="1">Shoot tissue taken approximately 20 cm above the soil surface</tissue>
    </source>
</reference>
<proteinExistence type="predicted"/>
<protein>
    <submittedName>
        <fullName evidence="1">Uncharacterized protein</fullName>
    </submittedName>
</protein>
<evidence type="ECO:0000313" key="1">
    <source>
        <dbReference type="EMBL" id="JAD22587.1"/>
    </source>
</evidence>
<dbReference type="AlphaFoldDB" id="A0A0A8YI27"/>
<reference evidence="1" key="2">
    <citation type="journal article" date="2015" name="Data Brief">
        <title>Shoot transcriptome of the giant reed, Arundo donax.</title>
        <authorList>
            <person name="Barrero R.A."/>
            <person name="Guerrero F.D."/>
            <person name="Moolhuijzen P."/>
            <person name="Goolsby J.A."/>
            <person name="Tidwell J."/>
            <person name="Bellgard S.E."/>
            <person name="Bellgard M.I."/>
        </authorList>
    </citation>
    <scope>NUCLEOTIDE SEQUENCE</scope>
    <source>
        <tissue evidence="1">Shoot tissue taken approximately 20 cm above the soil surface</tissue>
    </source>
</reference>
<sequence>MEHQKGGLTPVQVSVQFLSAMEDLTVMVVHLLNQGMLIMCSLKVSLVLQISQQIQNLLVNTIFHLLTLSIKLQPLLSRKVL</sequence>
<accession>A0A0A8YI27</accession>
<name>A0A0A8YI27_ARUDO</name>
<organism evidence="1">
    <name type="scientific">Arundo donax</name>
    <name type="common">Giant reed</name>
    <name type="synonym">Donax arundinaceus</name>
    <dbReference type="NCBI Taxonomy" id="35708"/>
    <lineage>
        <taxon>Eukaryota</taxon>
        <taxon>Viridiplantae</taxon>
        <taxon>Streptophyta</taxon>
        <taxon>Embryophyta</taxon>
        <taxon>Tracheophyta</taxon>
        <taxon>Spermatophyta</taxon>
        <taxon>Magnoliopsida</taxon>
        <taxon>Liliopsida</taxon>
        <taxon>Poales</taxon>
        <taxon>Poaceae</taxon>
        <taxon>PACMAD clade</taxon>
        <taxon>Arundinoideae</taxon>
        <taxon>Arundineae</taxon>
        <taxon>Arundo</taxon>
    </lineage>
</organism>
<dbReference type="EMBL" id="GBRH01275308">
    <property type="protein sequence ID" value="JAD22587.1"/>
    <property type="molecule type" value="Transcribed_RNA"/>
</dbReference>